<keyword evidence="3" id="KW-1185">Reference proteome</keyword>
<dbReference type="EMBL" id="RIBY02002001">
    <property type="protein sequence ID" value="KAH9826330.1"/>
    <property type="molecule type" value="Genomic_DNA"/>
</dbReference>
<organism evidence="2 3">
    <name type="scientific">Teratosphaeria destructans</name>
    <dbReference type="NCBI Taxonomy" id="418781"/>
    <lineage>
        <taxon>Eukaryota</taxon>
        <taxon>Fungi</taxon>
        <taxon>Dikarya</taxon>
        <taxon>Ascomycota</taxon>
        <taxon>Pezizomycotina</taxon>
        <taxon>Dothideomycetes</taxon>
        <taxon>Dothideomycetidae</taxon>
        <taxon>Mycosphaerellales</taxon>
        <taxon>Teratosphaeriaceae</taxon>
        <taxon>Teratosphaeria</taxon>
    </lineage>
</organism>
<gene>
    <name evidence="2" type="ORF">Tdes44962_MAKER03590</name>
</gene>
<dbReference type="GO" id="GO:0016787">
    <property type="term" value="F:hydrolase activity"/>
    <property type="evidence" value="ECO:0007669"/>
    <property type="project" value="UniProtKB-KW"/>
</dbReference>
<dbReference type="InterPro" id="IPR051540">
    <property type="entry name" value="S-2-haloacid_dehalogenase"/>
</dbReference>
<dbReference type="PANTHER" id="PTHR43316">
    <property type="entry name" value="HYDROLASE, HALOACID DELAHOGENASE-RELATED"/>
    <property type="match status" value="1"/>
</dbReference>
<keyword evidence="1" id="KW-0378">Hydrolase</keyword>
<dbReference type="InterPro" id="IPR036412">
    <property type="entry name" value="HAD-like_sf"/>
</dbReference>
<evidence type="ECO:0000313" key="3">
    <source>
        <dbReference type="Proteomes" id="UP001138500"/>
    </source>
</evidence>
<name>A0A9W7W1H0_9PEZI</name>
<evidence type="ECO:0000256" key="1">
    <source>
        <dbReference type="ARBA" id="ARBA00022801"/>
    </source>
</evidence>
<dbReference type="Proteomes" id="UP001138500">
    <property type="component" value="Unassembled WGS sequence"/>
</dbReference>
<dbReference type="SUPFAM" id="SSF56784">
    <property type="entry name" value="HAD-like"/>
    <property type="match status" value="1"/>
</dbReference>
<dbReference type="Gene3D" id="3.40.50.1000">
    <property type="entry name" value="HAD superfamily/HAD-like"/>
    <property type="match status" value="1"/>
</dbReference>
<sequence>MDPVNDDNNTNTIPWITLKSLSFDIYGTLVDWQNGLVDAALRTPIAPYLPPDRAQLYDALRRHDEAIEQERPRCLKADVNAEAFRRLARDLGLVDEGTASEADVERSATMYGGAIGTFPAFPDTVHAMQRLGQHYKLIALSNIDHASFSRTLSGPLRDCRFDACYIAEDIGSYKPDLRNFDYLLSHLRSDFGIDRAEDAHVAQSLYHDHAATGQIGLQSVWVDRYGGLERMARQQGRTAEEARAEHGYKLRVESLGELADVVDMAFERG</sequence>
<protein>
    <submittedName>
        <fullName evidence="2">HAD-like protein</fullName>
    </submittedName>
</protein>
<proteinExistence type="predicted"/>
<dbReference type="InterPro" id="IPR023214">
    <property type="entry name" value="HAD_sf"/>
</dbReference>
<dbReference type="Gene3D" id="1.10.150.750">
    <property type="match status" value="1"/>
</dbReference>
<reference evidence="2 3" key="1">
    <citation type="journal article" date="2018" name="IMA Fungus">
        <title>IMA Genome-F 10: Nine draft genome sequences of Claviceps purpurea s.lat., including C. arundinis, C. humidiphila, and C. cf. spartinae, pseudomolecules for the pitch canker pathogen Fusarium circinatum, draft genome of Davidsoniella eucalypti, Grosmannia galeiformis, Quambalaria eucalypti, and Teratosphaeria destructans.</title>
        <authorList>
            <person name="Wingfield B.D."/>
            <person name="Liu M."/>
            <person name="Nguyen H.D."/>
            <person name="Lane F.A."/>
            <person name="Morgan S.W."/>
            <person name="De Vos L."/>
            <person name="Wilken P.M."/>
            <person name="Duong T.A."/>
            <person name="Aylward J."/>
            <person name="Coetzee M.P."/>
            <person name="Dadej K."/>
            <person name="De Beer Z.W."/>
            <person name="Findlay W."/>
            <person name="Havenga M."/>
            <person name="Kolarik M."/>
            <person name="Menzies J.G."/>
            <person name="Naidoo K."/>
            <person name="Pochopski O."/>
            <person name="Shoukouhi P."/>
            <person name="Santana Q.C."/>
            <person name="Seifert K.A."/>
            <person name="Soal N."/>
            <person name="Steenkamp E.T."/>
            <person name="Tatham C.T."/>
            <person name="van der Nest M.A."/>
            <person name="Wingfield M.J."/>
        </authorList>
    </citation>
    <scope>NUCLEOTIDE SEQUENCE [LARGE SCALE GENOMIC DNA]</scope>
    <source>
        <strain evidence="2">CMW44962</strain>
    </source>
</reference>
<dbReference type="OrthoDB" id="444127at2759"/>
<evidence type="ECO:0000313" key="2">
    <source>
        <dbReference type="EMBL" id="KAH9826330.1"/>
    </source>
</evidence>
<dbReference type="PANTHER" id="PTHR43316:SF9">
    <property type="entry name" value="ACID DEHALOGENASE, PUTATIVE (AFU_ORTHOLOGUE AFUA_6G14460)-RELATED"/>
    <property type="match status" value="1"/>
</dbReference>
<dbReference type="AlphaFoldDB" id="A0A9W7W1H0"/>
<dbReference type="Pfam" id="PF00702">
    <property type="entry name" value="Hydrolase"/>
    <property type="match status" value="1"/>
</dbReference>
<accession>A0A9W7W1H0</accession>
<comment type="caution">
    <text evidence="2">The sequence shown here is derived from an EMBL/GenBank/DDBJ whole genome shotgun (WGS) entry which is preliminary data.</text>
</comment>
<reference evidence="2 3" key="2">
    <citation type="journal article" date="2021" name="Curr. Genet.">
        <title>Genetic response to nitrogen starvation in the aggressive Eucalyptus foliar pathogen Teratosphaeria destructans.</title>
        <authorList>
            <person name="Havenga M."/>
            <person name="Wingfield B.D."/>
            <person name="Wingfield M.J."/>
            <person name="Dreyer L.L."/>
            <person name="Roets F."/>
            <person name="Aylward J."/>
        </authorList>
    </citation>
    <scope>NUCLEOTIDE SEQUENCE [LARGE SCALE GENOMIC DNA]</scope>
    <source>
        <strain evidence="2">CMW44962</strain>
    </source>
</reference>